<protein>
    <submittedName>
        <fullName evidence="2">Uncharacterized protein</fullName>
    </submittedName>
</protein>
<reference evidence="2" key="1">
    <citation type="journal article" date="2020" name="Cell">
        <title>Large-Scale Comparative Analyses of Tick Genomes Elucidate Their Genetic Diversity and Vector Capacities.</title>
        <authorList>
            <consortium name="Tick Genome and Microbiome Consortium (TIGMIC)"/>
            <person name="Jia N."/>
            <person name="Wang J."/>
            <person name="Shi W."/>
            <person name="Du L."/>
            <person name="Sun Y."/>
            <person name="Zhan W."/>
            <person name="Jiang J.F."/>
            <person name="Wang Q."/>
            <person name="Zhang B."/>
            <person name="Ji P."/>
            <person name="Bell-Sakyi L."/>
            <person name="Cui X.M."/>
            <person name="Yuan T.T."/>
            <person name="Jiang B.G."/>
            <person name="Yang W.F."/>
            <person name="Lam T.T."/>
            <person name="Chang Q.C."/>
            <person name="Ding S.J."/>
            <person name="Wang X.J."/>
            <person name="Zhu J.G."/>
            <person name="Ruan X.D."/>
            <person name="Zhao L."/>
            <person name="Wei J.T."/>
            <person name="Ye R.Z."/>
            <person name="Que T.C."/>
            <person name="Du C.H."/>
            <person name="Zhou Y.H."/>
            <person name="Cheng J.X."/>
            <person name="Dai P.F."/>
            <person name="Guo W.B."/>
            <person name="Han X.H."/>
            <person name="Huang E.J."/>
            <person name="Li L.F."/>
            <person name="Wei W."/>
            <person name="Gao Y.C."/>
            <person name="Liu J.Z."/>
            <person name="Shao H.Z."/>
            <person name="Wang X."/>
            <person name="Wang C.C."/>
            <person name="Yang T.C."/>
            <person name="Huo Q.B."/>
            <person name="Li W."/>
            <person name="Chen H.Y."/>
            <person name="Chen S.E."/>
            <person name="Zhou L.G."/>
            <person name="Ni X.B."/>
            <person name="Tian J.H."/>
            <person name="Sheng Y."/>
            <person name="Liu T."/>
            <person name="Pan Y.S."/>
            <person name="Xia L.Y."/>
            <person name="Li J."/>
            <person name="Zhao F."/>
            <person name="Cao W.C."/>
        </authorList>
    </citation>
    <scope>NUCLEOTIDE SEQUENCE</scope>
    <source>
        <strain evidence="2">Rsan-2018</strain>
    </source>
</reference>
<name>A0A9D4QDY1_RHISA</name>
<gene>
    <name evidence="2" type="ORF">HPB52_008224</name>
</gene>
<comment type="caution">
    <text evidence="2">The sequence shown here is derived from an EMBL/GenBank/DDBJ whole genome shotgun (WGS) entry which is preliminary data.</text>
</comment>
<dbReference type="AlphaFoldDB" id="A0A9D4QDY1"/>
<feature type="compositionally biased region" description="Basic and acidic residues" evidence="1">
    <location>
        <begin position="95"/>
        <end position="118"/>
    </location>
</feature>
<keyword evidence="3" id="KW-1185">Reference proteome</keyword>
<evidence type="ECO:0000313" key="2">
    <source>
        <dbReference type="EMBL" id="KAH7976020.1"/>
    </source>
</evidence>
<accession>A0A9D4QDY1</accession>
<dbReference type="Proteomes" id="UP000821837">
    <property type="component" value="Chromosome 10"/>
</dbReference>
<sequence>MECDGAGTDHSGYMVCELPEDDKRAILTPGVPPERRIEDHEGILVAIELPTRRSESDQLGQSIEVPANNCGVGSSNDCVHTYKCGTEPPKIIFRCGDRRTKKGDDSKEERAASHHDNHIPQSLRA</sequence>
<evidence type="ECO:0000256" key="1">
    <source>
        <dbReference type="SAM" id="MobiDB-lite"/>
    </source>
</evidence>
<dbReference type="EMBL" id="JABSTV010001246">
    <property type="protein sequence ID" value="KAH7976020.1"/>
    <property type="molecule type" value="Genomic_DNA"/>
</dbReference>
<evidence type="ECO:0000313" key="3">
    <source>
        <dbReference type="Proteomes" id="UP000821837"/>
    </source>
</evidence>
<reference evidence="2" key="2">
    <citation type="submission" date="2021-09" db="EMBL/GenBank/DDBJ databases">
        <authorList>
            <person name="Jia N."/>
            <person name="Wang J."/>
            <person name="Shi W."/>
            <person name="Du L."/>
            <person name="Sun Y."/>
            <person name="Zhan W."/>
            <person name="Jiang J."/>
            <person name="Wang Q."/>
            <person name="Zhang B."/>
            <person name="Ji P."/>
            <person name="Sakyi L.B."/>
            <person name="Cui X."/>
            <person name="Yuan T."/>
            <person name="Jiang B."/>
            <person name="Yang W."/>
            <person name="Lam T.T.-Y."/>
            <person name="Chang Q."/>
            <person name="Ding S."/>
            <person name="Wang X."/>
            <person name="Zhu J."/>
            <person name="Ruan X."/>
            <person name="Zhao L."/>
            <person name="Wei J."/>
            <person name="Que T."/>
            <person name="Du C."/>
            <person name="Cheng J."/>
            <person name="Dai P."/>
            <person name="Han X."/>
            <person name="Huang E."/>
            <person name="Gao Y."/>
            <person name="Liu J."/>
            <person name="Shao H."/>
            <person name="Ye R."/>
            <person name="Li L."/>
            <person name="Wei W."/>
            <person name="Wang X."/>
            <person name="Wang C."/>
            <person name="Huo Q."/>
            <person name="Li W."/>
            <person name="Guo W."/>
            <person name="Chen H."/>
            <person name="Chen S."/>
            <person name="Zhou L."/>
            <person name="Zhou L."/>
            <person name="Ni X."/>
            <person name="Tian J."/>
            <person name="Zhou Y."/>
            <person name="Sheng Y."/>
            <person name="Liu T."/>
            <person name="Pan Y."/>
            <person name="Xia L."/>
            <person name="Li J."/>
            <person name="Zhao F."/>
            <person name="Cao W."/>
        </authorList>
    </citation>
    <scope>NUCLEOTIDE SEQUENCE</scope>
    <source>
        <strain evidence="2">Rsan-2018</strain>
        <tissue evidence="2">Larvae</tissue>
    </source>
</reference>
<proteinExistence type="predicted"/>
<feature type="region of interest" description="Disordered" evidence="1">
    <location>
        <begin position="95"/>
        <end position="125"/>
    </location>
</feature>
<dbReference type="VEuPathDB" id="VectorBase:RSAN_050717"/>
<organism evidence="2 3">
    <name type="scientific">Rhipicephalus sanguineus</name>
    <name type="common">Brown dog tick</name>
    <name type="synonym">Ixodes sanguineus</name>
    <dbReference type="NCBI Taxonomy" id="34632"/>
    <lineage>
        <taxon>Eukaryota</taxon>
        <taxon>Metazoa</taxon>
        <taxon>Ecdysozoa</taxon>
        <taxon>Arthropoda</taxon>
        <taxon>Chelicerata</taxon>
        <taxon>Arachnida</taxon>
        <taxon>Acari</taxon>
        <taxon>Parasitiformes</taxon>
        <taxon>Ixodida</taxon>
        <taxon>Ixodoidea</taxon>
        <taxon>Ixodidae</taxon>
        <taxon>Rhipicephalinae</taxon>
        <taxon>Rhipicephalus</taxon>
        <taxon>Rhipicephalus</taxon>
    </lineage>
</organism>